<evidence type="ECO:0000256" key="1">
    <source>
        <dbReference type="SAM" id="MobiDB-lite"/>
    </source>
</evidence>
<evidence type="ECO:0000313" key="3">
    <source>
        <dbReference type="Proteomes" id="UP001066276"/>
    </source>
</evidence>
<evidence type="ECO:0000313" key="2">
    <source>
        <dbReference type="EMBL" id="KAJ1114032.1"/>
    </source>
</evidence>
<feature type="region of interest" description="Disordered" evidence="1">
    <location>
        <begin position="94"/>
        <end position="179"/>
    </location>
</feature>
<dbReference type="EMBL" id="JANPWB010000012">
    <property type="protein sequence ID" value="KAJ1114032.1"/>
    <property type="molecule type" value="Genomic_DNA"/>
</dbReference>
<comment type="caution">
    <text evidence="2">The sequence shown here is derived from an EMBL/GenBank/DDBJ whole genome shotgun (WGS) entry which is preliminary data.</text>
</comment>
<name>A0AAV7NHH6_PLEWA</name>
<keyword evidence="3" id="KW-1185">Reference proteome</keyword>
<sequence length="179" mass="18442">MLSGGGRLPFPTPFLSPSSFSGHAGTFSRASAGPGTTAALRAPSACLCHQSGHRGFPRRNRPFITPVPASGVSLRRCIAPQLLSAGTLESARGRGSIHSASSSQGAAAPLSQAARSAYGARPQFLPGFSPHPVTPPVQRGRARRGRRSDIGSAAGAQLRPPFCFRGPDGPQHGNGARFP</sequence>
<dbReference type="Proteomes" id="UP001066276">
    <property type="component" value="Chromosome 8"/>
</dbReference>
<dbReference type="AlphaFoldDB" id="A0AAV7NHH6"/>
<gene>
    <name evidence="2" type="ORF">NDU88_002271</name>
</gene>
<protein>
    <submittedName>
        <fullName evidence="2">Uncharacterized protein</fullName>
    </submittedName>
</protein>
<proteinExistence type="predicted"/>
<organism evidence="2 3">
    <name type="scientific">Pleurodeles waltl</name>
    <name type="common">Iberian ribbed newt</name>
    <dbReference type="NCBI Taxonomy" id="8319"/>
    <lineage>
        <taxon>Eukaryota</taxon>
        <taxon>Metazoa</taxon>
        <taxon>Chordata</taxon>
        <taxon>Craniata</taxon>
        <taxon>Vertebrata</taxon>
        <taxon>Euteleostomi</taxon>
        <taxon>Amphibia</taxon>
        <taxon>Batrachia</taxon>
        <taxon>Caudata</taxon>
        <taxon>Salamandroidea</taxon>
        <taxon>Salamandridae</taxon>
        <taxon>Pleurodelinae</taxon>
        <taxon>Pleurodeles</taxon>
    </lineage>
</organism>
<reference evidence="2" key="1">
    <citation type="journal article" date="2022" name="bioRxiv">
        <title>Sequencing and chromosome-scale assembly of the giantPleurodeles waltlgenome.</title>
        <authorList>
            <person name="Brown T."/>
            <person name="Elewa A."/>
            <person name="Iarovenko S."/>
            <person name="Subramanian E."/>
            <person name="Araus A.J."/>
            <person name="Petzold A."/>
            <person name="Susuki M."/>
            <person name="Suzuki K.-i.T."/>
            <person name="Hayashi T."/>
            <person name="Toyoda A."/>
            <person name="Oliveira C."/>
            <person name="Osipova E."/>
            <person name="Leigh N.D."/>
            <person name="Simon A."/>
            <person name="Yun M.H."/>
        </authorList>
    </citation>
    <scope>NUCLEOTIDE SEQUENCE</scope>
    <source>
        <strain evidence="2">20211129_DDA</strain>
        <tissue evidence="2">Liver</tissue>
    </source>
</reference>
<feature type="compositionally biased region" description="Low complexity" evidence="1">
    <location>
        <begin position="94"/>
        <end position="117"/>
    </location>
</feature>
<accession>A0AAV7NHH6</accession>